<keyword evidence="3 9" id="KW-0997">Cell inner membrane</keyword>
<evidence type="ECO:0000313" key="12">
    <source>
        <dbReference type="EMBL" id="AKJ27873.1"/>
    </source>
</evidence>
<keyword evidence="4 9" id="KW-0132">Cell division</keyword>
<proteinExistence type="inferred from homology"/>
<dbReference type="STRING" id="413882.AAW51_1182"/>
<dbReference type="InterPro" id="IPR045335">
    <property type="entry name" value="FtsQ_C_sf"/>
</dbReference>
<dbReference type="InterPro" id="IPR026579">
    <property type="entry name" value="FtsQ"/>
</dbReference>
<evidence type="ECO:0000313" key="13">
    <source>
        <dbReference type="Proteomes" id="UP000035352"/>
    </source>
</evidence>
<evidence type="ECO:0000256" key="4">
    <source>
        <dbReference type="ARBA" id="ARBA00022618"/>
    </source>
</evidence>
<keyword evidence="8 9" id="KW-0131">Cell cycle</keyword>
<evidence type="ECO:0000256" key="10">
    <source>
        <dbReference type="SAM" id="MobiDB-lite"/>
    </source>
</evidence>
<evidence type="ECO:0000256" key="9">
    <source>
        <dbReference type="HAMAP-Rule" id="MF_00911"/>
    </source>
</evidence>
<dbReference type="GO" id="GO:0005886">
    <property type="term" value="C:plasma membrane"/>
    <property type="evidence" value="ECO:0007669"/>
    <property type="project" value="UniProtKB-SubCell"/>
</dbReference>
<comment type="function">
    <text evidence="9">Essential cell division protein. May link together the upstream cell division proteins, which are predominantly cytoplasmic, with the downstream cell division proteins, which are predominantly periplasmic. May control correct divisome assembly.</text>
</comment>
<dbReference type="Pfam" id="PF08478">
    <property type="entry name" value="POTRA_1"/>
    <property type="match status" value="1"/>
</dbReference>
<evidence type="ECO:0000256" key="3">
    <source>
        <dbReference type="ARBA" id="ARBA00022519"/>
    </source>
</evidence>
<dbReference type="PROSITE" id="PS51779">
    <property type="entry name" value="POTRA"/>
    <property type="match status" value="1"/>
</dbReference>
<evidence type="ECO:0000256" key="2">
    <source>
        <dbReference type="ARBA" id="ARBA00022475"/>
    </source>
</evidence>
<keyword evidence="5 9" id="KW-0812">Transmembrane</keyword>
<dbReference type="GO" id="GO:0043093">
    <property type="term" value="P:FtsZ-dependent cytokinesis"/>
    <property type="evidence" value="ECO:0007669"/>
    <property type="project" value="UniProtKB-UniRule"/>
</dbReference>
<dbReference type="HAMAP" id="MF_00911">
    <property type="entry name" value="FtsQ_subfam"/>
    <property type="match status" value="1"/>
</dbReference>
<evidence type="ECO:0000256" key="1">
    <source>
        <dbReference type="ARBA" id="ARBA00004370"/>
    </source>
</evidence>
<dbReference type="KEGG" id="pbh:AAW51_1182"/>
<keyword evidence="2 9" id="KW-1003">Cell membrane</keyword>
<dbReference type="PATRIC" id="fig|413882.6.peg.1244"/>
<organism evidence="12 13">
    <name type="scientific">Caldimonas brevitalea</name>
    <dbReference type="NCBI Taxonomy" id="413882"/>
    <lineage>
        <taxon>Bacteria</taxon>
        <taxon>Pseudomonadati</taxon>
        <taxon>Pseudomonadota</taxon>
        <taxon>Betaproteobacteria</taxon>
        <taxon>Burkholderiales</taxon>
        <taxon>Sphaerotilaceae</taxon>
        <taxon>Caldimonas</taxon>
    </lineage>
</organism>
<comment type="subcellular location">
    <subcellularLocation>
        <location evidence="9">Cell inner membrane</location>
        <topology evidence="9">Single-pass type II membrane protein</topology>
    </subcellularLocation>
    <subcellularLocation>
        <location evidence="1">Membrane</location>
    </subcellularLocation>
    <text evidence="9">Localizes to the division septum.</text>
</comment>
<keyword evidence="7 9" id="KW-0472">Membrane</keyword>
<name>A0A0G3BIR1_9BURK</name>
<dbReference type="InterPro" id="IPR034746">
    <property type="entry name" value="POTRA"/>
</dbReference>
<evidence type="ECO:0000259" key="11">
    <source>
        <dbReference type="PROSITE" id="PS51779"/>
    </source>
</evidence>
<evidence type="ECO:0000256" key="8">
    <source>
        <dbReference type="ARBA" id="ARBA00023306"/>
    </source>
</evidence>
<feature type="region of interest" description="Disordered" evidence="10">
    <location>
        <begin position="235"/>
        <end position="255"/>
    </location>
</feature>
<dbReference type="AlphaFoldDB" id="A0A0G3BIR1"/>
<dbReference type="EMBL" id="CP011371">
    <property type="protein sequence ID" value="AKJ27873.1"/>
    <property type="molecule type" value="Genomic_DNA"/>
</dbReference>
<sequence>MNATAALLYTLAALGFVWMTVSWAARWPLFSIRAIRIEGDVTRSSETTIRANATPKLSGNFFSIDLERTRQAFQSVPWVRRATVMRVWPNRLLVRLEEHRAAAYWGENRLVNTYGEVFEANLGDVEDDRLPTLSGPDGSSRQVLEMVAPVQTAVRRMGAGIERLTLSDRGSWKVALDNGAELELGRGEAGEVLARLDRFVTSWPQVTERYPGPLEYADLRHHNGYAVRIEGITTGIPGGAKPGARPGSPAGANRN</sequence>
<protein>
    <recommendedName>
        <fullName evidence="9">Cell division protein FtsQ</fullName>
    </recommendedName>
</protein>
<evidence type="ECO:0000256" key="5">
    <source>
        <dbReference type="ARBA" id="ARBA00022692"/>
    </source>
</evidence>
<keyword evidence="6 9" id="KW-1133">Transmembrane helix</keyword>
<evidence type="ECO:0000256" key="7">
    <source>
        <dbReference type="ARBA" id="ARBA00023136"/>
    </source>
</evidence>
<dbReference type="Pfam" id="PF03799">
    <property type="entry name" value="FtsQ_DivIB_C"/>
    <property type="match status" value="1"/>
</dbReference>
<reference evidence="12 13" key="1">
    <citation type="submission" date="2015-05" db="EMBL/GenBank/DDBJ databases">
        <authorList>
            <person name="Tang B."/>
            <person name="Yu Y."/>
        </authorList>
    </citation>
    <scope>NUCLEOTIDE SEQUENCE [LARGE SCALE GENOMIC DNA]</scope>
    <source>
        <strain evidence="12 13">DSM 7029</strain>
    </source>
</reference>
<dbReference type="Gene3D" id="3.10.20.310">
    <property type="entry name" value="membrane protein fhac"/>
    <property type="match status" value="1"/>
</dbReference>
<comment type="subunit">
    <text evidence="9">Part of a complex composed of FtsB, FtsL and FtsQ.</text>
</comment>
<dbReference type="GO" id="GO:0032153">
    <property type="term" value="C:cell division site"/>
    <property type="evidence" value="ECO:0007669"/>
    <property type="project" value="UniProtKB-UniRule"/>
</dbReference>
<accession>A0A0G3BIR1</accession>
<dbReference type="Proteomes" id="UP000035352">
    <property type="component" value="Chromosome"/>
</dbReference>
<dbReference type="PANTHER" id="PTHR35851">
    <property type="entry name" value="CELL DIVISION PROTEIN FTSQ"/>
    <property type="match status" value="1"/>
</dbReference>
<dbReference type="InterPro" id="IPR005548">
    <property type="entry name" value="Cell_div_FtsQ/DivIB_C"/>
</dbReference>
<dbReference type="PANTHER" id="PTHR35851:SF1">
    <property type="entry name" value="CELL DIVISION PROTEIN FTSQ"/>
    <property type="match status" value="1"/>
</dbReference>
<dbReference type="InterPro" id="IPR013685">
    <property type="entry name" value="POTRA_FtsQ_type"/>
</dbReference>
<comment type="similarity">
    <text evidence="9">Belongs to the FtsQ/DivIB family. FtsQ subfamily.</text>
</comment>
<dbReference type="Gene3D" id="3.40.50.11690">
    <property type="entry name" value="Cell division protein FtsQ/DivIB"/>
    <property type="match status" value="1"/>
</dbReference>
<evidence type="ECO:0000256" key="6">
    <source>
        <dbReference type="ARBA" id="ARBA00022989"/>
    </source>
</evidence>
<keyword evidence="13" id="KW-1185">Reference proteome</keyword>
<gene>
    <name evidence="9 12" type="primary">ftsQ</name>
    <name evidence="12" type="ORF">AAW51_1182</name>
</gene>
<feature type="domain" description="POTRA" evidence="11">
    <location>
        <begin position="30"/>
        <end position="99"/>
    </location>
</feature>
<dbReference type="GO" id="GO:0090529">
    <property type="term" value="P:cell septum assembly"/>
    <property type="evidence" value="ECO:0007669"/>
    <property type="project" value="InterPro"/>
</dbReference>